<name>A0ABN3SPN2_9ACTN</name>
<proteinExistence type="predicted"/>
<evidence type="ECO:0000313" key="2">
    <source>
        <dbReference type="Proteomes" id="UP001500994"/>
    </source>
</evidence>
<reference evidence="1 2" key="1">
    <citation type="journal article" date="2019" name="Int. J. Syst. Evol. Microbiol.">
        <title>The Global Catalogue of Microorganisms (GCM) 10K type strain sequencing project: providing services to taxonomists for standard genome sequencing and annotation.</title>
        <authorList>
            <consortium name="The Broad Institute Genomics Platform"/>
            <consortium name="The Broad Institute Genome Sequencing Center for Infectious Disease"/>
            <person name="Wu L."/>
            <person name="Ma J."/>
        </authorList>
    </citation>
    <scope>NUCLEOTIDE SEQUENCE [LARGE SCALE GENOMIC DNA]</scope>
    <source>
        <strain evidence="1 2">JCM 16374</strain>
    </source>
</reference>
<dbReference type="Proteomes" id="UP001500994">
    <property type="component" value="Unassembled WGS sequence"/>
</dbReference>
<accession>A0ABN3SPN2</accession>
<dbReference type="EMBL" id="BAAARK010000027">
    <property type="protein sequence ID" value="GAA2681164.1"/>
    <property type="molecule type" value="Genomic_DNA"/>
</dbReference>
<gene>
    <name evidence="1" type="ORF">GCM10009864_62080</name>
</gene>
<organism evidence="1 2">
    <name type="scientific">Streptomyces lunalinharesii</name>
    <dbReference type="NCBI Taxonomy" id="333384"/>
    <lineage>
        <taxon>Bacteria</taxon>
        <taxon>Bacillati</taxon>
        <taxon>Actinomycetota</taxon>
        <taxon>Actinomycetes</taxon>
        <taxon>Kitasatosporales</taxon>
        <taxon>Streptomycetaceae</taxon>
        <taxon>Streptomyces</taxon>
    </lineage>
</organism>
<keyword evidence="2" id="KW-1185">Reference proteome</keyword>
<protein>
    <submittedName>
        <fullName evidence="1">Uncharacterized protein</fullName>
    </submittedName>
</protein>
<evidence type="ECO:0000313" key="1">
    <source>
        <dbReference type="EMBL" id="GAA2681164.1"/>
    </source>
</evidence>
<sequence>MAPPVPPTGPAPRGARATVAVPPHVSCCPPTGGSSVPGRAPARAVVRAPQRARLRCAYASGSPSLPVCRGRRGTEVLRGQLSRPSWRDGESTTRHMDRQPACRPIARPIPGGGTGLARTLGATTAVFEEDSDTALFTLEPATADPREAGAPLWACVNGDRGQQPWARTA</sequence>
<comment type="caution">
    <text evidence="1">The sequence shown here is derived from an EMBL/GenBank/DDBJ whole genome shotgun (WGS) entry which is preliminary data.</text>
</comment>